<organism evidence="2">
    <name type="scientific">Caenorhabditis remanei</name>
    <name type="common">Caenorhabditis vulgaris</name>
    <dbReference type="NCBI Taxonomy" id="31234"/>
    <lineage>
        <taxon>Eukaryota</taxon>
        <taxon>Metazoa</taxon>
        <taxon>Ecdysozoa</taxon>
        <taxon>Nematoda</taxon>
        <taxon>Chromadorea</taxon>
        <taxon>Rhabditida</taxon>
        <taxon>Rhabditina</taxon>
        <taxon>Rhabditomorpha</taxon>
        <taxon>Rhabditoidea</taxon>
        <taxon>Rhabditidae</taxon>
        <taxon>Peloderinae</taxon>
        <taxon>Caenorhabditis</taxon>
    </lineage>
</organism>
<evidence type="ECO:0000313" key="2">
    <source>
        <dbReference type="Proteomes" id="UP000008281"/>
    </source>
</evidence>
<proteinExistence type="predicted"/>
<dbReference type="HOGENOM" id="CLU_2656810_0_0_1"/>
<dbReference type="Proteomes" id="UP000008281">
    <property type="component" value="Unassembled WGS sequence"/>
</dbReference>
<dbReference type="InParanoid" id="E3N7Z8"/>
<gene>
    <name evidence="1" type="ORF">CRE_16303</name>
</gene>
<evidence type="ECO:0000313" key="1">
    <source>
        <dbReference type="EMBL" id="EFO89268.1"/>
    </source>
</evidence>
<protein>
    <submittedName>
        <fullName evidence="1">Uncharacterized protein</fullName>
    </submittedName>
</protein>
<keyword evidence="2" id="KW-1185">Reference proteome</keyword>
<dbReference type="OrthoDB" id="5911759at2759"/>
<dbReference type="EMBL" id="DS268553">
    <property type="protein sequence ID" value="EFO89268.1"/>
    <property type="molecule type" value="Genomic_DNA"/>
</dbReference>
<reference evidence="1" key="1">
    <citation type="submission" date="2007-07" db="EMBL/GenBank/DDBJ databases">
        <title>PCAP assembly of the Caenorhabditis remanei genome.</title>
        <authorList>
            <consortium name="The Caenorhabditis remanei Sequencing Consortium"/>
            <person name="Wilson R.K."/>
        </authorList>
    </citation>
    <scope>NUCLEOTIDE SEQUENCE [LARGE SCALE GENOMIC DNA]</scope>
    <source>
        <strain evidence="1">PB4641</strain>
    </source>
</reference>
<sequence length="76" mass="8927">MGIRIKKDFPSFDVFIVIFDDEKTMALMDPNQKVDAPVPFKRHEIDWIVFLTCTYRPNPKIREEIVEKNAEEVGQS</sequence>
<name>E3N7Z8_CAERE</name>
<accession>E3N7Z8</accession>
<dbReference type="AlphaFoldDB" id="E3N7Z8"/>